<evidence type="ECO:0008006" key="3">
    <source>
        <dbReference type="Google" id="ProtNLM"/>
    </source>
</evidence>
<sequence>MLAVSLLGCSEKIENSYFYYGPGWTRLNKVAFITGLQSVRKDAIGTQLGSTYTETLTTMEADGTGASVLFDVTGAPPYHISSSPTTDYIAYLDGLRGGLFAKVVIRNIAAGAHTGADAIELAFNPGIVSFDWSNNALKIVYVTTTEVHTVNLDGTGDTAVETGLTDVSFVTWKYGTKVAFVHVSGGNSILSLKNGDGTGARTDLAVAASVNKPQISSANTNLIYGIAGGALCSVDISAGTPATTEVLGSFAGELPRLSPDATKVVYSKASEDTGVYLIDLTAATKAETKIK</sequence>
<evidence type="ECO:0000313" key="2">
    <source>
        <dbReference type="Proteomes" id="UP000178724"/>
    </source>
</evidence>
<reference evidence="1 2" key="1">
    <citation type="journal article" date="2016" name="Nat. Commun.">
        <title>Thousands of microbial genomes shed light on interconnected biogeochemical processes in an aquifer system.</title>
        <authorList>
            <person name="Anantharaman K."/>
            <person name="Brown C.T."/>
            <person name="Hug L.A."/>
            <person name="Sharon I."/>
            <person name="Castelle C.J."/>
            <person name="Probst A.J."/>
            <person name="Thomas B.C."/>
            <person name="Singh A."/>
            <person name="Wilkins M.J."/>
            <person name="Karaoz U."/>
            <person name="Brodie E.L."/>
            <person name="Williams K.H."/>
            <person name="Hubbard S.S."/>
            <person name="Banfield J.F."/>
        </authorList>
    </citation>
    <scope>NUCLEOTIDE SEQUENCE [LARGE SCALE GENOMIC DNA]</scope>
</reference>
<organism evidence="1 2">
    <name type="scientific">candidate division WOR-1 bacterium RIFCSPHIGHO2_01_FULL_53_15</name>
    <dbReference type="NCBI Taxonomy" id="1802564"/>
    <lineage>
        <taxon>Bacteria</taxon>
        <taxon>Bacillati</taxon>
        <taxon>Saganbacteria</taxon>
    </lineage>
</organism>
<dbReference type="AlphaFoldDB" id="A0A1F4Q332"/>
<dbReference type="InterPro" id="IPR011042">
    <property type="entry name" value="6-blade_b-propeller_TolB-like"/>
</dbReference>
<dbReference type="SUPFAM" id="SSF82171">
    <property type="entry name" value="DPP6 N-terminal domain-like"/>
    <property type="match status" value="1"/>
</dbReference>
<dbReference type="EMBL" id="METM01000021">
    <property type="protein sequence ID" value="OGB89652.1"/>
    <property type="molecule type" value="Genomic_DNA"/>
</dbReference>
<dbReference type="Gene3D" id="2.120.10.30">
    <property type="entry name" value="TolB, C-terminal domain"/>
    <property type="match status" value="1"/>
</dbReference>
<protein>
    <recommendedName>
        <fullName evidence="3">DUF5050 domain-containing protein</fullName>
    </recommendedName>
</protein>
<comment type="caution">
    <text evidence="1">The sequence shown here is derived from an EMBL/GenBank/DDBJ whole genome shotgun (WGS) entry which is preliminary data.</text>
</comment>
<name>A0A1F4Q332_UNCSA</name>
<accession>A0A1F4Q332</accession>
<dbReference type="Proteomes" id="UP000178724">
    <property type="component" value="Unassembled WGS sequence"/>
</dbReference>
<gene>
    <name evidence="1" type="ORF">A2625_05930</name>
</gene>
<evidence type="ECO:0000313" key="1">
    <source>
        <dbReference type="EMBL" id="OGB89652.1"/>
    </source>
</evidence>
<proteinExistence type="predicted"/>